<comment type="caution">
    <text evidence="9">The sequence shown here is derived from an EMBL/GenBank/DDBJ whole genome shotgun (WGS) entry which is preliminary data.</text>
</comment>
<keyword evidence="6" id="KW-0539">Nucleus</keyword>
<feature type="compositionally biased region" description="Basic and acidic residues" evidence="8">
    <location>
        <begin position="115"/>
        <end position="125"/>
    </location>
</feature>
<comment type="subcellular location">
    <subcellularLocation>
        <location evidence="1">Nucleus</location>
    </subcellularLocation>
</comment>
<feature type="region of interest" description="Disordered" evidence="8">
    <location>
        <begin position="665"/>
        <end position="813"/>
    </location>
</feature>
<feature type="compositionally biased region" description="Basic residues" evidence="8">
    <location>
        <begin position="900"/>
        <end position="911"/>
    </location>
</feature>
<dbReference type="OrthoDB" id="5349119at2759"/>
<feature type="region of interest" description="Disordered" evidence="8">
    <location>
        <begin position="900"/>
        <end position="922"/>
    </location>
</feature>
<name>A0A9P4SFW7_9PEZI</name>
<dbReference type="AlphaFoldDB" id="A0A9P4SFW7"/>
<evidence type="ECO:0000256" key="6">
    <source>
        <dbReference type="ARBA" id="ARBA00023242"/>
    </source>
</evidence>
<feature type="compositionally biased region" description="Basic and acidic residues" evidence="8">
    <location>
        <begin position="410"/>
        <end position="429"/>
    </location>
</feature>
<feature type="region of interest" description="Disordered" evidence="8">
    <location>
        <begin position="621"/>
        <end position="650"/>
    </location>
</feature>
<evidence type="ECO:0000256" key="1">
    <source>
        <dbReference type="ARBA" id="ARBA00004123"/>
    </source>
</evidence>
<feature type="compositionally biased region" description="Polar residues" evidence="8">
    <location>
        <begin position="666"/>
        <end position="675"/>
    </location>
</feature>
<keyword evidence="3" id="KW-0227">DNA damage</keyword>
<evidence type="ECO:0000313" key="10">
    <source>
        <dbReference type="Proteomes" id="UP000799429"/>
    </source>
</evidence>
<feature type="compositionally biased region" description="Basic residues" evidence="8">
    <location>
        <begin position="126"/>
        <end position="137"/>
    </location>
</feature>
<feature type="region of interest" description="Disordered" evidence="8">
    <location>
        <begin position="335"/>
        <end position="444"/>
    </location>
</feature>
<feature type="compositionally biased region" description="Basic residues" evidence="8">
    <location>
        <begin position="430"/>
        <end position="441"/>
    </location>
</feature>
<sequence length="968" mass="106294">MATMELVVLSSSPPRLPSDLVATPPSAQCGQSTISSDLPSLSSLIKSNNANVNGLRTGSRAAAIPEGAIVSFESACNLLKAKQLSVDIYEQYNLEPSSGVKKAIKQATKRSQARVVEKEPVEKKEKPRKPRTSKPKVYKVLEKEQSTLAVAKQEEDEVDGPKAPAKVRKLRTKKMKDESQTKLKKGKVTKPGKDNETKNKQKSALKEVSEAKRKESKSTGTTSSHFAQTVTVGGEQVVVENLKLDKAIRRRTDWTPVKDTQKTLEDDSPSLTQVCHEIGQKITPKLGFGDVLADFSFQNVTVEAPVLPREASGEAVTKRRKIELLPTVTPAASNEILKKSAATEGPTEKRAKPPKKKPVTITDRVTAQYRTPVGEAGTLEPAPVRKSFPPRSVASSAGAGEADKVQYTNLKERARNKSPRKRAETDRGQKTKKSTVKKKLAQSRLKLLSPESAVSRFPDQDILFGTSSQLAGGESPTFLRDLQQAMRESESIAFPQEDDAQVTLRSTKLSDIQAKRHLWSAATRDFDDSLLAPERVQPRPQQQLDSPNEEGVFVNIESYDDIVHDQNIADKPTTIGTSAVDDVTVSEQSCVPEHEGFPEQPLEDASFIDIESYAEERYAANVERRGTPTLSISSDSDTSIPPPKAPISPSTVLESFRTAKLARDNALSNPRSPLHSSVPDRLPLQRLPSNIKLAKPQTSRKMSTLPQGLLPAPSSLIVSEAPGAESQSIPAKRRGRPPKEPNAPPKPRKRATSAKSFIPRKLKIKDPGDVDAEGWKHIDEIEDSQDEATPSPPPRRKRGTASSEPTLELVTGAPASRRANGAATAAAKACWDTIKGTLFPLITRTVKGEPRSSGEGSKEGRGWSWWERMLVFDPIVVEELTGWLVGKGIKVKMQVKKKKTKKKMGNGKGKGKKVDEEGSEGDWVNGEEEMEEIELNVQGWMVQKWCEENSICCFWKENLRLGKRKQQE</sequence>
<comment type="similarity">
    <text evidence="2">Belongs to the SLX4 family.</text>
</comment>
<feature type="region of interest" description="Disordered" evidence="8">
    <location>
        <begin position="114"/>
        <end position="227"/>
    </location>
</feature>
<feature type="compositionally biased region" description="Low complexity" evidence="8">
    <location>
        <begin position="1"/>
        <end position="21"/>
    </location>
</feature>
<evidence type="ECO:0000256" key="2">
    <source>
        <dbReference type="ARBA" id="ARBA00006661"/>
    </source>
</evidence>
<keyword evidence="4" id="KW-0233">DNA recombination</keyword>
<evidence type="ECO:0000313" key="9">
    <source>
        <dbReference type="EMBL" id="KAF2841025.1"/>
    </source>
</evidence>
<feature type="compositionally biased region" description="Polar residues" evidence="8">
    <location>
        <begin position="218"/>
        <end position="227"/>
    </location>
</feature>
<dbReference type="GO" id="GO:0006310">
    <property type="term" value="P:DNA recombination"/>
    <property type="evidence" value="ECO:0007669"/>
    <property type="project" value="UniProtKB-KW"/>
</dbReference>
<dbReference type="InterPro" id="IPR018574">
    <property type="entry name" value="Structure-sp_endonuc_su_Slx4"/>
</dbReference>
<evidence type="ECO:0000256" key="7">
    <source>
        <dbReference type="ARBA" id="ARBA00029496"/>
    </source>
</evidence>
<proteinExistence type="inferred from homology"/>
<feature type="region of interest" description="Disordered" evidence="8">
    <location>
        <begin position="1"/>
        <end position="33"/>
    </location>
</feature>
<feature type="compositionally biased region" description="Polar residues" evidence="8">
    <location>
        <begin position="696"/>
        <end position="706"/>
    </location>
</feature>
<dbReference type="GO" id="GO:0033557">
    <property type="term" value="C:Slx1-Slx4 complex"/>
    <property type="evidence" value="ECO:0007669"/>
    <property type="project" value="InterPro"/>
</dbReference>
<organism evidence="9 10">
    <name type="scientific">Patellaria atrata CBS 101060</name>
    <dbReference type="NCBI Taxonomy" id="1346257"/>
    <lineage>
        <taxon>Eukaryota</taxon>
        <taxon>Fungi</taxon>
        <taxon>Dikarya</taxon>
        <taxon>Ascomycota</taxon>
        <taxon>Pezizomycotina</taxon>
        <taxon>Dothideomycetes</taxon>
        <taxon>Dothideomycetes incertae sedis</taxon>
        <taxon>Patellariales</taxon>
        <taxon>Patellariaceae</taxon>
        <taxon>Patellaria</taxon>
    </lineage>
</organism>
<feature type="compositionally biased region" description="Basic and acidic residues" evidence="8">
    <location>
        <begin position="764"/>
        <end position="779"/>
    </location>
</feature>
<protein>
    <recommendedName>
        <fullName evidence="7">Structure-specific endonuclease subunit SLX4</fullName>
    </recommendedName>
</protein>
<dbReference type="GO" id="GO:0006281">
    <property type="term" value="P:DNA repair"/>
    <property type="evidence" value="ECO:0007669"/>
    <property type="project" value="UniProtKB-KW"/>
</dbReference>
<feature type="compositionally biased region" description="Basic residues" evidence="8">
    <location>
        <begin position="746"/>
        <end position="763"/>
    </location>
</feature>
<keyword evidence="5" id="KW-0234">DNA repair</keyword>
<reference evidence="9" key="1">
    <citation type="journal article" date="2020" name="Stud. Mycol.">
        <title>101 Dothideomycetes genomes: a test case for predicting lifestyles and emergence of pathogens.</title>
        <authorList>
            <person name="Haridas S."/>
            <person name="Albert R."/>
            <person name="Binder M."/>
            <person name="Bloem J."/>
            <person name="Labutti K."/>
            <person name="Salamov A."/>
            <person name="Andreopoulos B."/>
            <person name="Baker S."/>
            <person name="Barry K."/>
            <person name="Bills G."/>
            <person name="Bluhm B."/>
            <person name="Cannon C."/>
            <person name="Castanera R."/>
            <person name="Culley D."/>
            <person name="Daum C."/>
            <person name="Ezra D."/>
            <person name="Gonzalez J."/>
            <person name="Henrissat B."/>
            <person name="Kuo A."/>
            <person name="Liang C."/>
            <person name="Lipzen A."/>
            <person name="Lutzoni F."/>
            <person name="Magnuson J."/>
            <person name="Mondo S."/>
            <person name="Nolan M."/>
            <person name="Ohm R."/>
            <person name="Pangilinan J."/>
            <person name="Park H.-J."/>
            <person name="Ramirez L."/>
            <person name="Alfaro M."/>
            <person name="Sun H."/>
            <person name="Tritt A."/>
            <person name="Yoshinaga Y."/>
            <person name="Zwiers L.-H."/>
            <person name="Turgeon B."/>
            <person name="Goodwin S."/>
            <person name="Spatafora J."/>
            <person name="Crous P."/>
            <person name="Grigoriev I."/>
        </authorList>
    </citation>
    <scope>NUCLEOTIDE SEQUENCE</scope>
    <source>
        <strain evidence="9">CBS 101060</strain>
    </source>
</reference>
<dbReference type="GO" id="GO:0006260">
    <property type="term" value="P:DNA replication"/>
    <property type="evidence" value="ECO:0007669"/>
    <property type="project" value="InterPro"/>
</dbReference>
<evidence type="ECO:0000256" key="4">
    <source>
        <dbReference type="ARBA" id="ARBA00023172"/>
    </source>
</evidence>
<keyword evidence="10" id="KW-1185">Reference proteome</keyword>
<feature type="compositionally biased region" description="Basic residues" evidence="8">
    <location>
        <begin position="165"/>
        <end position="174"/>
    </location>
</feature>
<dbReference type="EMBL" id="MU006092">
    <property type="protein sequence ID" value="KAF2841025.1"/>
    <property type="molecule type" value="Genomic_DNA"/>
</dbReference>
<evidence type="ECO:0000256" key="3">
    <source>
        <dbReference type="ARBA" id="ARBA00022763"/>
    </source>
</evidence>
<gene>
    <name evidence="9" type="ORF">M501DRAFT_1030211</name>
</gene>
<dbReference type="Pfam" id="PF09494">
    <property type="entry name" value="Slx4"/>
    <property type="match status" value="1"/>
</dbReference>
<dbReference type="Proteomes" id="UP000799429">
    <property type="component" value="Unassembled WGS sequence"/>
</dbReference>
<evidence type="ECO:0000256" key="8">
    <source>
        <dbReference type="SAM" id="MobiDB-lite"/>
    </source>
</evidence>
<feature type="compositionally biased region" description="Low complexity" evidence="8">
    <location>
        <begin position="627"/>
        <end position="639"/>
    </location>
</feature>
<evidence type="ECO:0000256" key="5">
    <source>
        <dbReference type="ARBA" id="ARBA00023204"/>
    </source>
</evidence>
<accession>A0A9P4SFW7</accession>
<feature type="compositionally biased region" description="Basic and acidic residues" evidence="8">
    <location>
        <begin position="191"/>
        <end position="217"/>
    </location>
</feature>